<organism evidence="1 2">
    <name type="scientific">Alteribacillus persepolensis</name>
    <dbReference type="NCBI Taxonomy" id="568899"/>
    <lineage>
        <taxon>Bacteria</taxon>
        <taxon>Bacillati</taxon>
        <taxon>Bacillota</taxon>
        <taxon>Bacilli</taxon>
        <taxon>Bacillales</taxon>
        <taxon>Bacillaceae</taxon>
        <taxon>Alteribacillus</taxon>
    </lineage>
</organism>
<protein>
    <submittedName>
        <fullName evidence="1">Uncharacterized protein</fullName>
    </submittedName>
</protein>
<accession>A0A1G8C8L2</accession>
<sequence>MPLYLLQPSYCYAPNRKESLFIVYRIKAVMLNSSFAKIDMKKGADNYFK</sequence>
<gene>
    <name evidence="1" type="ORF">SAMN05192534_10596</name>
</gene>
<keyword evidence="2" id="KW-1185">Reference proteome</keyword>
<dbReference type="STRING" id="568899.SAMN05192534_10596"/>
<proteinExistence type="predicted"/>
<reference evidence="1 2" key="1">
    <citation type="submission" date="2016-10" db="EMBL/GenBank/DDBJ databases">
        <authorList>
            <person name="de Groot N.N."/>
        </authorList>
    </citation>
    <scope>NUCLEOTIDE SEQUENCE [LARGE SCALE GENOMIC DNA]</scope>
    <source>
        <strain evidence="1 2">DSM 21632</strain>
    </source>
</reference>
<evidence type="ECO:0000313" key="2">
    <source>
        <dbReference type="Proteomes" id="UP000199163"/>
    </source>
</evidence>
<dbReference type="EMBL" id="FNDK01000005">
    <property type="protein sequence ID" value="SDH41728.1"/>
    <property type="molecule type" value="Genomic_DNA"/>
</dbReference>
<dbReference type="AlphaFoldDB" id="A0A1G8C8L2"/>
<evidence type="ECO:0000313" key="1">
    <source>
        <dbReference type="EMBL" id="SDH41728.1"/>
    </source>
</evidence>
<dbReference type="Proteomes" id="UP000199163">
    <property type="component" value="Unassembled WGS sequence"/>
</dbReference>
<name>A0A1G8C8L2_9BACI</name>